<feature type="transmembrane region" description="Helical" evidence="7">
    <location>
        <begin position="84"/>
        <end position="107"/>
    </location>
</feature>
<evidence type="ECO:0000256" key="5">
    <source>
        <dbReference type="ARBA" id="ARBA00022989"/>
    </source>
</evidence>
<keyword evidence="10" id="KW-1185">Reference proteome</keyword>
<dbReference type="Proteomes" id="UP001453229">
    <property type="component" value="Chromosome"/>
</dbReference>
<dbReference type="InterPro" id="IPR003362">
    <property type="entry name" value="Bact_transf"/>
</dbReference>
<protein>
    <submittedName>
        <fullName evidence="9">Undecaprenyl-phosphate glucose phosphotransferase</fullName>
        <ecNumber evidence="9">2.7.8.31</ecNumber>
    </submittedName>
</protein>
<proteinExistence type="inferred from homology"/>
<feature type="transmembrane region" description="Helical" evidence="7">
    <location>
        <begin position="51"/>
        <end position="72"/>
    </location>
</feature>
<dbReference type="PANTHER" id="PTHR30576">
    <property type="entry name" value="COLANIC BIOSYNTHESIS UDP-GLUCOSE LIPID CARRIER TRANSFERASE"/>
    <property type="match status" value="1"/>
</dbReference>
<feature type="transmembrane region" description="Helical" evidence="7">
    <location>
        <begin position="281"/>
        <end position="305"/>
    </location>
</feature>
<feature type="transmembrane region" description="Helical" evidence="7">
    <location>
        <begin position="113"/>
        <end position="137"/>
    </location>
</feature>
<sequence>MSPAEERSRPRGHDWLMALLSRGADFCAVLLAGWIAYAWRFDSVVVHYERYQWALLVGGLIQLWLFPLFGLYRSWRGRRWLAMVAKLLGGYLAWGVALAMVMFAFQLFDYSRIWLLGWMLLAFALSTGARGLAYPLITRLRKHGRNQRKVLLIGDASSCRNAFYALRRDPGQGFDVARVLVLDYGLRRRLGKYQGVVDNYEFGRRITVEEDEVWVCLPLSRGNDAHRIIDALDTVTANIRLMPNLSDLRLINHSTSVIAGQHLIDVCCSPMTGWRRMKKRILDVVLSSLILVTIAPLLLILALGVRASSRGPIFYRQERVSWNGRPFWMLKFRSMHVDTEQAGVNWGGARNKSTTRFGAFLRRTSLDELPQFINVLRGDMSIVGPRPERTIFVERFKHEIPGYMQKHMVKAGITGWAQINGWRGDTDLNKRIECDLWYIENWSLWLDLKIILLTFFRGFTNPHAY</sequence>
<dbReference type="EC" id="2.7.8.31" evidence="9"/>
<dbReference type="EMBL" id="CP151919">
    <property type="protein sequence ID" value="XAD53541.1"/>
    <property type="molecule type" value="Genomic_DNA"/>
</dbReference>
<evidence type="ECO:0000259" key="8">
    <source>
        <dbReference type="Pfam" id="PF02397"/>
    </source>
</evidence>
<keyword evidence="5 7" id="KW-1133">Transmembrane helix</keyword>
<evidence type="ECO:0000256" key="7">
    <source>
        <dbReference type="SAM" id="Phobius"/>
    </source>
</evidence>
<dbReference type="NCBIfam" id="TIGR03023">
    <property type="entry name" value="WcaJ_sugtrans"/>
    <property type="match status" value="1"/>
</dbReference>
<keyword evidence="4 7" id="KW-0812">Transmembrane</keyword>
<dbReference type="NCBIfam" id="TIGR03025">
    <property type="entry name" value="EPS_sugtrans"/>
    <property type="match status" value="1"/>
</dbReference>
<evidence type="ECO:0000256" key="2">
    <source>
        <dbReference type="ARBA" id="ARBA00006464"/>
    </source>
</evidence>
<comment type="subcellular location">
    <subcellularLocation>
        <location evidence="1">Membrane</location>
        <topology evidence="1">Multi-pass membrane protein</topology>
    </subcellularLocation>
</comment>
<comment type="similarity">
    <text evidence="2">Belongs to the bacterial sugar transferase family.</text>
</comment>
<evidence type="ECO:0000256" key="1">
    <source>
        <dbReference type="ARBA" id="ARBA00004141"/>
    </source>
</evidence>
<dbReference type="GO" id="GO:0089702">
    <property type="term" value="F:undecaprenyl-phosphate glucose phosphotransferase activity"/>
    <property type="evidence" value="ECO:0007669"/>
    <property type="project" value="UniProtKB-EC"/>
</dbReference>
<dbReference type="Pfam" id="PF02397">
    <property type="entry name" value="Bac_transf"/>
    <property type="match status" value="1"/>
</dbReference>
<accession>A0ABZ3CQU8</accession>
<evidence type="ECO:0000313" key="10">
    <source>
        <dbReference type="Proteomes" id="UP001453229"/>
    </source>
</evidence>
<name>A0ABZ3CQU8_9GAMM</name>
<dbReference type="RefSeq" id="WP_342594587.1">
    <property type="nucleotide sequence ID" value="NZ_CP151919.1"/>
</dbReference>
<reference evidence="9 10" key="1">
    <citation type="submission" date="2024-04" db="EMBL/GenBank/DDBJ databases">
        <title>Salinicola lusitanus LLJ914,a marine bacterium isolated from the Okinawa Trough.</title>
        <authorList>
            <person name="Li J."/>
        </authorList>
    </citation>
    <scope>NUCLEOTIDE SEQUENCE [LARGE SCALE GENOMIC DNA]</scope>
    <source>
        <strain evidence="9 10">LLJ914</strain>
    </source>
</reference>
<gene>
    <name evidence="9" type="ORF">AAGT95_17090</name>
</gene>
<dbReference type="Pfam" id="PF13727">
    <property type="entry name" value="CoA_binding_3"/>
    <property type="match status" value="1"/>
</dbReference>
<dbReference type="InterPro" id="IPR017475">
    <property type="entry name" value="EPS_sugar_tfrase"/>
</dbReference>
<feature type="domain" description="Bacterial sugar transferase" evidence="8">
    <location>
        <begin position="279"/>
        <end position="457"/>
    </location>
</feature>
<dbReference type="PANTHER" id="PTHR30576:SF0">
    <property type="entry name" value="UNDECAPRENYL-PHOSPHATE N-ACETYLGALACTOSAMINYL 1-PHOSPHATE TRANSFERASE-RELATED"/>
    <property type="match status" value="1"/>
</dbReference>
<feature type="transmembrane region" description="Helical" evidence="7">
    <location>
        <begin position="15"/>
        <end position="39"/>
    </location>
</feature>
<keyword evidence="6 7" id="KW-0472">Membrane</keyword>
<dbReference type="InterPro" id="IPR017473">
    <property type="entry name" value="Undecaprenyl-P_gluc_Ptfrase"/>
</dbReference>
<organism evidence="9 10">
    <name type="scientific">Salinicola lusitanus</name>
    <dbReference type="NCBI Taxonomy" id="1949085"/>
    <lineage>
        <taxon>Bacteria</taxon>
        <taxon>Pseudomonadati</taxon>
        <taxon>Pseudomonadota</taxon>
        <taxon>Gammaproteobacteria</taxon>
        <taxon>Oceanospirillales</taxon>
        <taxon>Halomonadaceae</taxon>
        <taxon>Salinicola</taxon>
    </lineage>
</organism>
<evidence type="ECO:0000313" key="9">
    <source>
        <dbReference type="EMBL" id="XAD53541.1"/>
    </source>
</evidence>
<keyword evidence="3 9" id="KW-0808">Transferase</keyword>
<evidence type="ECO:0000256" key="6">
    <source>
        <dbReference type="ARBA" id="ARBA00023136"/>
    </source>
</evidence>
<evidence type="ECO:0000256" key="4">
    <source>
        <dbReference type="ARBA" id="ARBA00022692"/>
    </source>
</evidence>
<evidence type="ECO:0000256" key="3">
    <source>
        <dbReference type="ARBA" id="ARBA00022679"/>
    </source>
</evidence>